<reference evidence="2" key="2">
    <citation type="submission" date="2022-01" db="EMBL/GenBank/DDBJ databases">
        <authorList>
            <person name="Yamashiro T."/>
            <person name="Shiraishi A."/>
            <person name="Satake H."/>
            <person name="Nakayama K."/>
        </authorList>
    </citation>
    <scope>NUCLEOTIDE SEQUENCE</scope>
</reference>
<evidence type="ECO:0000313" key="3">
    <source>
        <dbReference type="Proteomes" id="UP001151760"/>
    </source>
</evidence>
<sequence>MLNKKLQADYWNEITAGTKVNAAGLQTARMSYYCYSEFFFLYFSCGSDSAEMPCKKSWFGPASLHTHCHGIESQPLEDLIETEETQPLYPRVAPLSPDYTLASPDYTLDTPYLDEDLEPLEVSETRKASPSGSTSPLSHDPPLTLTSPTSTSS</sequence>
<feature type="region of interest" description="Disordered" evidence="1">
    <location>
        <begin position="90"/>
        <end position="153"/>
    </location>
</feature>
<keyword evidence="3" id="KW-1185">Reference proteome</keyword>
<evidence type="ECO:0000313" key="2">
    <source>
        <dbReference type="EMBL" id="GJS56834.1"/>
    </source>
</evidence>
<accession>A0ABQ4WVA0</accession>
<reference evidence="2" key="1">
    <citation type="journal article" date="2022" name="Int. J. Mol. Sci.">
        <title>Draft Genome of Tanacetum Coccineum: Genomic Comparison of Closely Related Tanacetum-Family Plants.</title>
        <authorList>
            <person name="Yamashiro T."/>
            <person name="Shiraishi A."/>
            <person name="Nakayama K."/>
            <person name="Satake H."/>
        </authorList>
    </citation>
    <scope>NUCLEOTIDE SEQUENCE</scope>
</reference>
<organism evidence="2 3">
    <name type="scientific">Tanacetum coccineum</name>
    <dbReference type="NCBI Taxonomy" id="301880"/>
    <lineage>
        <taxon>Eukaryota</taxon>
        <taxon>Viridiplantae</taxon>
        <taxon>Streptophyta</taxon>
        <taxon>Embryophyta</taxon>
        <taxon>Tracheophyta</taxon>
        <taxon>Spermatophyta</taxon>
        <taxon>Magnoliopsida</taxon>
        <taxon>eudicotyledons</taxon>
        <taxon>Gunneridae</taxon>
        <taxon>Pentapetalae</taxon>
        <taxon>asterids</taxon>
        <taxon>campanulids</taxon>
        <taxon>Asterales</taxon>
        <taxon>Asteraceae</taxon>
        <taxon>Asteroideae</taxon>
        <taxon>Anthemideae</taxon>
        <taxon>Anthemidinae</taxon>
        <taxon>Tanacetum</taxon>
    </lineage>
</organism>
<feature type="compositionally biased region" description="Acidic residues" evidence="1">
    <location>
        <begin position="112"/>
        <end position="121"/>
    </location>
</feature>
<protein>
    <submittedName>
        <fullName evidence="2">Uncharacterized protein</fullName>
    </submittedName>
</protein>
<evidence type="ECO:0000256" key="1">
    <source>
        <dbReference type="SAM" id="MobiDB-lite"/>
    </source>
</evidence>
<proteinExistence type="predicted"/>
<gene>
    <name evidence="2" type="ORF">Tco_0651618</name>
</gene>
<dbReference type="EMBL" id="BQNB010008964">
    <property type="protein sequence ID" value="GJS56834.1"/>
    <property type="molecule type" value="Genomic_DNA"/>
</dbReference>
<name>A0ABQ4WVA0_9ASTR</name>
<dbReference type="Proteomes" id="UP001151760">
    <property type="component" value="Unassembled WGS sequence"/>
</dbReference>
<feature type="compositionally biased region" description="Low complexity" evidence="1">
    <location>
        <begin position="133"/>
        <end position="153"/>
    </location>
</feature>
<comment type="caution">
    <text evidence="2">The sequence shown here is derived from an EMBL/GenBank/DDBJ whole genome shotgun (WGS) entry which is preliminary data.</text>
</comment>